<feature type="region of interest" description="Disordered" evidence="1">
    <location>
        <begin position="363"/>
        <end position="436"/>
    </location>
</feature>
<feature type="compositionally biased region" description="Basic and acidic residues" evidence="1">
    <location>
        <begin position="363"/>
        <end position="408"/>
    </location>
</feature>
<protein>
    <submittedName>
        <fullName evidence="3">DUF3078 domain-containing protein</fullName>
    </submittedName>
</protein>
<proteinExistence type="predicted"/>
<dbReference type="OrthoDB" id="5487138at2"/>
<dbReference type="EMBL" id="CP042467">
    <property type="protein sequence ID" value="QED28100.1"/>
    <property type="molecule type" value="Genomic_DNA"/>
</dbReference>
<dbReference type="RefSeq" id="WP_146960224.1">
    <property type="nucleotide sequence ID" value="NZ_CP042467.1"/>
</dbReference>
<feature type="signal peptide" evidence="2">
    <location>
        <begin position="1"/>
        <end position="22"/>
    </location>
</feature>
<dbReference type="AlphaFoldDB" id="A0A5B8XR58"/>
<evidence type="ECO:0000256" key="1">
    <source>
        <dbReference type="SAM" id="MobiDB-lite"/>
    </source>
</evidence>
<name>A0A5B8XR58_9DELT</name>
<feature type="chain" id="PRO_5022901734" evidence="2">
    <location>
        <begin position="23"/>
        <end position="436"/>
    </location>
</feature>
<evidence type="ECO:0000256" key="2">
    <source>
        <dbReference type="SAM" id="SignalP"/>
    </source>
</evidence>
<reference evidence="3 4" key="1">
    <citation type="submission" date="2019-08" db="EMBL/GenBank/DDBJ databases">
        <authorList>
            <person name="Liang Q."/>
        </authorList>
    </citation>
    <scope>NUCLEOTIDE SEQUENCE [LARGE SCALE GENOMIC DNA]</scope>
    <source>
        <strain evidence="3 4">V1718</strain>
    </source>
</reference>
<accession>A0A5B8XR58</accession>
<dbReference type="KEGG" id="bbae:FRD01_12830"/>
<keyword evidence="4" id="KW-1185">Reference proteome</keyword>
<evidence type="ECO:0000313" key="3">
    <source>
        <dbReference type="EMBL" id="QED28100.1"/>
    </source>
</evidence>
<feature type="compositionally biased region" description="Low complexity" evidence="1">
    <location>
        <begin position="409"/>
        <end position="436"/>
    </location>
</feature>
<gene>
    <name evidence="3" type="ORF">FRD01_12830</name>
</gene>
<dbReference type="Proteomes" id="UP000321595">
    <property type="component" value="Chromosome"/>
</dbReference>
<sequence>MKNLSLCLVTGAAILAAMPAFAQDTQFVPDEDIALIEDEERQGFDGLLTIGANLNFTSNSNVVGQSDGYSTLFGLSLKGGLDYLYKKHEIRNTLSIQESFARTPVIDEFVKNSDVLEFESLYNYFFLKWVGAFGRLSVQTSILPSEAVSADPTAYAITRLDGTVENESTTRLALADAFSPLTLNESVGAFLEPLRSEAINASFRLGFGARQTFANGVLAANDNADTPEIEIVELDNVIQAGAEAFLGAKGKFYDKRISYEAGATALIPFLNNDDTDRSATDLMRYGLNASLSTNVFSWMALTYDLRIIKDPQLIDATQIQNGLLLTFNYSFIERDGGTAGPSADELLAEAQRKLAEAEEECAELRENAQEARSEAEDAKIQEMEKEHQQKLLEEQQRIQQEELKKQEEQAPVEGETTPPAEGTTPPAEEPVAPAPE</sequence>
<organism evidence="3 4">
    <name type="scientific">Microvenator marinus</name>
    <dbReference type="NCBI Taxonomy" id="2600177"/>
    <lineage>
        <taxon>Bacteria</taxon>
        <taxon>Deltaproteobacteria</taxon>
        <taxon>Bradymonadales</taxon>
        <taxon>Microvenatoraceae</taxon>
        <taxon>Microvenator</taxon>
    </lineage>
</organism>
<evidence type="ECO:0000313" key="4">
    <source>
        <dbReference type="Proteomes" id="UP000321595"/>
    </source>
</evidence>
<keyword evidence="2" id="KW-0732">Signal</keyword>